<feature type="transmembrane region" description="Helical" evidence="6">
    <location>
        <begin position="251"/>
        <end position="269"/>
    </location>
</feature>
<protein>
    <submittedName>
        <fullName evidence="7">YtfT</fullName>
    </submittedName>
</protein>
<keyword evidence="2" id="KW-1003">Cell membrane</keyword>
<dbReference type="RefSeq" id="WP_038472683.1">
    <property type="nucleotide sequence ID" value="NZ_CP007139.1"/>
</dbReference>
<gene>
    <name evidence="7" type="ORF">OP10G_1280</name>
</gene>
<dbReference type="HOGENOM" id="CLU_028880_3_0_0"/>
<dbReference type="STRING" id="661478.OP10G_1280"/>
<evidence type="ECO:0000256" key="3">
    <source>
        <dbReference type="ARBA" id="ARBA00022692"/>
    </source>
</evidence>
<feature type="transmembrane region" description="Helical" evidence="6">
    <location>
        <begin position="99"/>
        <end position="124"/>
    </location>
</feature>
<dbReference type="KEGG" id="fgi:OP10G_1280"/>
<accession>A0A068NM62</accession>
<dbReference type="eggNOG" id="COG4158">
    <property type="taxonomic scope" value="Bacteria"/>
</dbReference>
<dbReference type="EMBL" id="CP007139">
    <property type="protein sequence ID" value="AIE84648.1"/>
    <property type="molecule type" value="Genomic_DNA"/>
</dbReference>
<proteinExistence type="predicted"/>
<evidence type="ECO:0000256" key="1">
    <source>
        <dbReference type="ARBA" id="ARBA00004651"/>
    </source>
</evidence>
<keyword evidence="8" id="KW-1185">Reference proteome</keyword>
<feature type="transmembrane region" description="Helical" evidence="6">
    <location>
        <begin position="51"/>
        <end position="69"/>
    </location>
</feature>
<dbReference type="Pfam" id="PF02653">
    <property type="entry name" value="BPD_transp_2"/>
    <property type="match status" value="1"/>
</dbReference>
<feature type="transmembrane region" description="Helical" evidence="6">
    <location>
        <begin position="302"/>
        <end position="319"/>
    </location>
</feature>
<name>A0A068NM62_FIMGI</name>
<keyword evidence="3 6" id="KW-0812">Transmembrane</keyword>
<feature type="transmembrane region" description="Helical" evidence="6">
    <location>
        <begin position="221"/>
        <end position="239"/>
    </location>
</feature>
<dbReference type="Proteomes" id="UP000027982">
    <property type="component" value="Chromosome"/>
</dbReference>
<feature type="transmembrane region" description="Helical" evidence="6">
    <location>
        <begin position="276"/>
        <end position="296"/>
    </location>
</feature>
<dbReference type="InterPro" id="IPR001851">
    <property type="entry name" value="ABC_transp_permease"/>
</dbReference>
<evidence type="ECO:0000313" key="8">
    <source>
        <dbReference type="Proteomes" id="UP000027982"/>
    </source>
</evidence>
<feature type="transmembrane region" description="Helical" evidence="6">
    <location>
        <begin position="131"/>
        <end position="149"/>
    </location>
</feature>
<evidence type="ECO:0000256" key="2">
    <source>
        <dbReference type="ARBA" id="ARBA00022475"/>
    </source>
</evidence>
<organism evidence="7 8">
    <name type="scientific">Fimbriimonas ginsengisoli Gsoil 348</name>
    <dbReference type="NCBI Taxonomy" id="661478"/>
    <lineage>
        <taxon>Bacteria</taxon>
        <taxon>Bacillati</taxon>
        <taxon>Armatimonadota</taxon>
        <taxon>Fimbriimonadia</taxon>
        <taxon>Fimbriimonadales</taxon>
        <taxon>Fimbriimonadaceae</taxon>
        <taxon>Fimbriimonas</taxon>
    </lineage>
</organism>
<keyword evidence="4 6" id="KW-1133">Transmembrane helix</keyword>
<dbReference type="PANTHER" id="PTHR32196">
    <property type="entry name" value="ABC TRANSPORTER PERMEASE PROTEIN YPHD-RELATED-RELATED"/>
    <property type="match status" value="1"/>
</dbReference>
<reference evidence="7 8" key="1">
    <citation type="journal article" date="2014" name="PLoS ONE">
        <title>The first complete genome sequence of the class fimbriimonadia in the phylum armatimonadetes.</title>
        <authorList>
            <person name="Hu Z.Y."/>
            <person name="Wang Y.Z."/>
            <person name="Im W.T."/>
            <person name="Wang S.Y."/>
            <person name="Zhao G.P."/>
            <person name="Zheng H.J."/>
            <person name="Quan Z.X."/>
        </authorList>
    </citation>
    <scope>NUCLEOTIDE SEQUENCE [LARGE SCALE GENOMIC DNA]</scope>
    <source>
        <strain evidence="7">Gsoil 348</strain>
    </source>
</reference>
<feature type="transmembrane region" description="Helical" evidence="6">
    <location>
        <begin position="169"/>
        <end position="189"/>
    </location>
</feature>
<dbReference type="GO" id="GO:0005886">
    <property type="term" value="C:plasma membrane"/>
    <property type="evidence" value="ECO:0007669"/>
    <property type="project" value="UniProtKB-SubCell"/>
</dbReference>
<evidence type="ECO:0000256" key="6">
    <source>
        <dbReference type="SAM" id="Phobius"/>
    </source>
</evidence>
<keyword evidence="5 6" id="KW-0472">Membrane</keyword>
<evidence type="ECO:0000313" key="7">
    <source>
        <dbReference type="EMBL" id="AIE84648.1"/>
    </source>
</evidence>
<dbReference type="CDD" id="cd06579">
    <property type="entry name" value="TM_PBP1_transp_AraH_like"/>
    <property type="match status" value="1"/>
</dbReference>
<dbReference type="GO" id="GO:0022857">
    <property type="term" value="F:transmembrane transporter activity"/>
    <property type="evidence" value="ECO:0007669"/>
    <property type="project" value="InterPro"/>
</dbReference>
<sequence>MTAAQHGSALRRSALPVGLILLLLILNTVKSPGFLAVHSVNGALTGSLIDIANRAAPVMILAFGMTLVIATGGIDLSVGSLVAISGSLTAYLITSRPNLPVFGALTLSLGLSLILGAINGLLVGTFRIQPIVATLVLMVSGRGVAQLLTQGQMIRLSDQTLSYWKAGRLFGLPTSIYLALVAGLLLFALTRGTALGLFLEATGDSERAAETAGIDVRGVKLAAYAVSGLCAGLAGLVIMSDTHVADANSAGLYMELDAILAVVLGGTLLKGGRFSLAGSVLGALLIQTLTTTILTTGVKPEANLIVKATMVLVACLLQSERFRAKFRRKA</sequence>
<evidence type="ECO:0000256" key="4">
    <source>
        <dbReference type="ARBA" id="ARBA00022989"/>
    </source>
</evidence>
<comment type="subcellular location">
    <subcellularLocation>
        <location evidence="1">Cell membrane</location>
        <topology evidence="1">Multi-pass membrane protein</topology>
    </subcellularLocation>
</comment>
<dbReference type="AlphaFoldDB" id="A0A068NM62"/>
<evidence type="ECO:0000256" key="5">
    <source>
        <dbReference type="ARBA" id="ARBA00023136"/>
    </source>
</evidence>
<dbReference type="PANTHER" id="PTHR32196:SF19">
    <property type="entry name" value="GALACTOFURANOSE TRANSPORTER PERMEASE PROTEIN YTFT"/>
    <property type="match status" value="1"/>
</dbReference>